<reference evidence="2 3" key="1">
    <citation type="submission" date="2019-06" db="EMBL/GenBank/DDBJ databases">
        <title>Whole genome sequence for Rhodospirillaceae sp. R148.</title>
        <authorList>
            <person name="Wang G."/>
        </authorList>
    </citation>
    <scope>NUCLEOTIDE SEQUENCE [LARGE SCALE GENOMIC DNA]</scope>
    <source>
        <strain evidence="2 3">R148</strain>
    </source>
</reference>
<name>A0A545TUL5_9PROT</name>
<dbReference type="GO" id="GO:0009055">
    <property type="term" value="F:electron transfer activity"/>
    <property type="evidence" value="ECO:0007669"/>
    <property type="project" value="InterPro"/>
</dbReference>
<feature type="chain" id="PRO_5021949407" evidence="1">
    <location>
        <begin position="25"/>
        <end position="124"/>
    </location>
</feature>
<evidence type="ECO:0000313" key="2">
    <source>
        <dbReference type="EMBL" id="TQV80915.1"/>
    </source>
</evidence>
<dbReference type="OrthoDB" id="9805828at2"/>
<protein>
    <submittedName>
        <fullName evidence="2">Aldehyde dehydrogenase</fullName>
    </submittedName>
</protein>
<keyword evidence="3" id="KW-1185">Reference proteome</keyword>
<dbReference type="RefSeq" id="WP_142896629.1">
    <property type="nucleotide sequence ID" value="NZ_ML660054.1"/>
</dbReference>
<dbReference type="GO" id="GO:0020037">
    <property type="term" value="F:heme binding"/>
    <property type="evidence" value="ECO:0007669"/>
    <property type="project" value="InterPro"/>
</dbReference>
<feature type="signal peptide" evidence="1">
    <location>
        <begin position="1"/>
        <end position="24"/>
    </location>
</feature>
<proteinExistence type="predicted"/>
<evidence type="ECO:0000256" key="1">
    <source>
        <dbReference type="SAM" id="SignalP"/>
    </source>
</evidence>
<dbReference type="EMBL" id="VHSH01000003">
    <property type="protein sequence ID" value="TQV80915.1"/>
    <property type="molecule type" value="Genomic_DNA"/>
</dbReference>
<keyword evidence="1" id="KW-0732">Signal</keyword>
<comment type="caution">
    <text evidence="2">The sequence shown here is derived from an EMBL/GenBank/DDBJ whole genome shotgun (WGS) entry which is preliminary data.</text>
</comment>
<organism evidence="2 3">
    <name type="scientific">Denitrobaculum tricleocarpae</name>
    <dbReference type="NCBI Taxonomy" id="2591009"/>
    <lineage>
        <taxon>Bacteria</taxon>
        <taxon>Pseudomonadati</taxon>
        <taxon>Pseudomonadota</taxon>
        <taxon>Alphaproteobacteria</taxon>
        <taxon>Rhodospirillales</taxon>
        <taxon>Rhodospirillaceae</taxon>
        <taxon>Denitrobaculum</taxon>
    </lineage>
</organism>
<dbReference type="Proteomes" id="UP000315252">
    <property type="component" value="Unassembled WGS sequence"/>
</dbReference>
<accession>A0A545TUL5</accession>
<evidence type="ECO:0000313" key="3">
    <source>
        <dbReference type="Proteomes" id="UP000315252"/>
    </source>
</evidence>
<dbReference type="Gene3D" id="1.10.760.10">
    <property type="entry name" value="Cytochrome c-like domain"/>
    <property type="match status" value="1"/>
</dbReference>
<dbReference type="InterPro" id="IPR036909">
    <property type="entry name" value="Cyt_c-like_dom_sf"/>
</dbReference>
<dbReference type="AlphaFoldDB" id="A0A545TUL5"/>
<sequence length="124" mass="13540">MLFSLERSLPVLAFALLLPMAGHATETTPAPAPAQSATAAAAIDEDDEFGPDWPLGPGREDTGYLCGACHSLAIVKQQGLTRGDWDELIDWMVEEQGMAEPETSERDLILDYLAEHFNVDRVLK</sequence>
<gene>
    <name evidence="2" type="ORF">FKG95_12275</name>
</gene>
<dbReference type="SUPFAM" id="SSF46626">
    <property type="entry name" value="Cytochrome c"/>
    <property type="match status" value="1"/>
</dbReference>